<keyword evidence="10" id="KW-1015">Disulfide bond</keyword>
<keyword evidence="2 19" id="KW-0813">Transport</keyword>
<evidence type="ECO:0000256" key="10">
    <source>
        <dbReference type="ARBA" id="ARBA00023157"/>
    </source>
</evidence>
<keyword evidence="11" id="KW-0675">Receptor</keyword>
<dbReference type="CDD" id="cd19029">
    <property type="entry name" value="LGIC_ECD_nAChR_G"/>
    <property type="match status" value="1"/>
</dbReference>
<evidence type="ECO:0000256" key="16">
    <source>
        <dbReference type="ARBA" id="ARBA00034104"/>
    </source>
</evidence>
<keyword evidence="12" id="KW-0325">Glycoprotein</keyword>
<dbReference type="GeneID" id="115572616"/>
<accession>A0A671WMX3</accession>
<reference evidence="22" key="3">
    <citation type="submission" date="2025-09" db="UniProtKB">
        <authorList>
            <consortium name="Ensembl"/>
        </authorList>
    </citation>
    <scope>IDENTIFICATION</scope>
</reference>
<keyword evidence="15 19" id="KW-0407">Ion channel</keyword>
<reference evidence="22" key="1">
    <citation type="submission" date="2021-04" db="EMBL/GenBank/DDBJ databases">
        <authorList>
            <consortium name="Wellcome Sanger Institute Data Sharing"/>
        </authorList>
    </citation>
    <scope>NUCLEOTIDE SEQUENCE [LARGE SCALE GENOMIC DNA]</scope>
</reference>
<dbReference type="GO" id="GO:0015464">
    <property type="term" value="F:acetylcholine receptor activity"/>
    <property type="evidence" value="ECO:0007669"/>
    <property type="project" value="Ensembl"/>
</dbReference>
<dbReference type="Gene3D" id="2.70.170.10">
    <property type="entry name" value="Neurotransmitter-gated ion-channel ligand-binding domain"/>
    <property type="match status" value="1"/>
</dbReference>
<evidence type="ECO:0000256" key="7">
    <source>
        <dbReference type="ARBA" id="ARBA00023018"/>
    </source>
</evidence>
<evidence type="ECO:0000256" key="12">
    <source>
        <dbReference type="ARBA" id="ARBA00023180"/>
    </source>
</evidence>
<keyword evidence="4 19" id="KW-0812">Transmembrane</keyword>
<evidence type="ECO:0000256" key="17">
    <source>
        <dbReference type="ARBA" id="ARBA00034430"/>
    </source>
</evidence>
<evidence type="ECO:0000256" key="4">
    <source>
        <dbReference type="ARBA" id="ARBA00022692"/>
    </source>
</evidence>
<dbReference type="GO" id="GO:0005892">
    <property type="term" value="C:acetylcholine-gated channel complex"/>
    <property type="evidence" value="ECO:0007669"/>
    <property type="project" value="Ensembl"/>
</dbReference>
<comment type="similarity">
    <text evidence="19">Belongs to the ligand-gated ion channel (TC 1.A.9) family.</text>
</comment>
<gene>
    <name evidence="22" type="primary">chrng</name>
</gene>
<dbReference type="InterPro" id="IPR036719">
    <property type="entry name" value="Neuro-gated_channel_TM_sf"/>
</dbReference>
<comment type="catalytic activity">
    <reaction evidence="17">
        <text>K(+)(in) = K(+)(out)</text>
        <dbReference type="Rhea" id="RHEA:29463"/>
        <dbReference type="ChEBI" id="CHEBI:29103"/>
    </reaction>
</comment>
<dbReference type="CTD" id="1146"/>
<evidence type="ECO:0000256" key="19">
    <source>
        <dbReference type="RuleBase" id="RU000687"/>
    </source>
</evidence>
<feature type="transmembrane region" description="Helical" evidence="19">
    <location>
        <begin position="497"/>
        <end position="519"/>
    </location>
</feature>
<dbReference type="FunFam" id="1.20.58.390:FF:000010">
    <property type="entry name" value="Nicotinic acetylcholine receptor subunit epsilon"/>
    <property type="match status" value="1"/>
</dbReference>
<dbReference type="InterPro" id="IPR036734">
    <property type="entry name" value="Neur_chan_lig-bd_sf"/>
</dbReference>
<evidence type="ECO:0000256" key="1">
    <source>
        <dbReference type="ARBA" id="ARBA00003328"/>
    </source>
</evidence>
<dbReference type="FunCoup" id="A0A671WMX3">
    <property type="interactions" value="1268"/>
</dbReference>
<keyword evidence="8 19" id="KW-0406">Ion transport</keyword>
<dbReference type="Pfam" id="PF02932">
    <property type="entry name" value="Neur_chan_memb"/>
    <property type="match status" value="1"/>
</dbReference>
<dbReference type="InterPro" id="IPR006201">
    <property type="entry name" value="Neur_channel"/>
</dbReference>
<evidence type="ECO:0000256" key="8">
    <source>
        <dbReference type="ARBA" id="ARBA00023065"/>
    </source>
</evidence>
<evidence type="ECO:0000256" key="13">
    <source>
        <dbReference type="ARBA" id="ARBA00023257"/>
    </source>
</evidence>
<evidence type="ECO:0000256" key="15">
    <source>
        <dbReference type="ARBA" id="ARBA00023303"/>
    </source>
</evidence>
<dbReference type="InterPro" id="IPR038050">
    <property type="entry name" value="Neuro_actylchol_rec"/>
</dbReference>
<dbReference type="InterPro" id="IPR018000">
    <property type="entry name" value="Neurotransmitter_ion_chnl_CS"/>
</dbReference>
<dbReference type="Proteomes" id="UP000472265">
    <property type="component" value="Chromosome 21"/>
</dbReference>
<dbReference type="InterPro" id="IPR002394">
    <property type="entry name" value="Nicotinic_acetylcholine_rcpt"/>
</dbReference>
<keyword evidence="7" id="KW-0770">Synapse</keyword>
<dbReference type="InParanoid" id="A0A671WMX3"/>
<sequence length="551" mass="62582">MDSGPPLSLTLLVRVFMISATASALNLEGELFKDLMKGYNKNVRPMEKSGDITQVHIKMTLTNLISLNEKEEALTTSVWIEMQWCDYRLRWDQPPRSALYGNITSQMRVPSKSIWLPDVILENNVDGQFEVAYYCNALVSPDGCVYWLPPAIYRSACAITVNYFPFDWQNCTMVFRSQTYSANEIELVLSQEDNHTLEWVDIDPEAFTENGEWVIRHRPAKRVINTQHMKDELGYQELVFFLIIERKPLFYIINIIAPCVLFSSLCLLVFYLPAKAGGQKCTMSIATLLGQTVFLFLIAKKVPETSRAVPLIGKYLMFAMSVTTMVVMNCVIVLNVSLRTPNTHIMTDKVRKILLNVLPRLLRMQMQPWTPNSEYAPEAGNSKTLATERHLVPCRRRSSITLITKAEEYVMKTARSELMFTKLKERNGLMKSVLEKLHDGLEGGTAEQLSISLAKASPELKKCVASCKHIAETARQQSNFQNENEEWFLVARVIDRVCFIIMALVFFIGTIGIFLMGHFNQPPSSPFLGDPKKYLPPINNLTDLTGTDFLG</sequence>
<keyword evidence="5 19" id="KW-0732">Signal</keyword>
<dbReference type="GO" id="GO:1905145">
    <property type="term" value="P:cellular response to acetylcholine"/>
    <property type="evidence" value="ECO:0007669"/>
    <property type="project" value="Ensembl"/>
</dbReference>
<feature type="transmembrane region" description="Helical" evidence="19">
    <location>
        <begin position="284"/>
        <end position="303"/>
    </location>
</feature>
<comment type="function">
    <text evidence="1">After binding acetylcholine, the AChR responds by an extensive change in conformation that affects all subunits and leads to opening of an ion-conducting channel across the plasma membrane.</text>
</comment>
<feature type="domain" description="Neurotransmitter-gated ion-channel ligand-binding" evidence="20">
    <location>
        <begin position="29"/>
        <end position="248"/>
    </location>
</feature>
<proteinExistence type="inferred from homology"/>
<keyword evidence="6 19" id="KW-1133">Transmembrane helix</keyword>
<dbReference type="PANTHER" id="PTHR18945">
    <property type="entry name" value="NEUROTRANSMITTER GATED ION CHANNEL"/>
    <property type="match status" value="1"/>
</dbReference>
<dbReference type="PRINTS" id="PR00252">
    <property type="entry name" value="NRIONCHANNEL"/>
</dbReference>
<feature type="transmembrane region" description="Helical" evidence="19">
    <location>
        <begin position="315"/>
        <end position="336"/>
    </location>
</feature>
<evidence type="ECO:0000256" key="14">
    <source>
        <dbReference type="ARBA" id="ARBA00023286"/>
    </source>
</evidence>
<evidence type="ECO:0000256" key="18">
    <source>
        <dbReference type="ARBA" id="ARBA00036239"/>
    </source>
</evidence>
<dbReference type="OrthoDB" id="5975154at2759"/>
<evidence type="ECO:0000256" key="6">
    <source>
        <dbReference type="ARBA" id="ARBA00022989"/>
    </source>
</evidence>
<dbReference type="GO" id="GO:0045211">
    <property type="term" value="C:postsynaptic membrane"/>
    <property type="evidence" value="ECO:0007669"/>
    <property type="project" value="UniProtKB-SubCell"/>
</dbReference>
<keyword evidence="3" id="KW-1003">Cell membrane</keyword>
<reference evidence="22" key="2">
    <citation type="submission" date="2025-08" db="UniProtKB">
        <authorList>
            <consortium name="Ensembl"/>
        </authorList>
    </citation>
    <scope>IDENTIFICATION</scope>
</reference>
<comment type="subcellular location">
    <subcellularLocation>
        <location evidence="16">Postsynaptic cell membrane</location>
        <topology evidence="16">Multi-pass membrane protein</topology>
    </subcellularLocation>
</comment>
<dbReference type="Ensembl" id="ENSSAUT00010042212.1">
    <property type="protein sequence ID" value="ENSSAUP00010040056.1"/>
    <property type="gene ID" value="ENSSAUG00010016835.1"/>
</dbReference>
<dbReference type="GO" id="GO:0022848">
    <property type="term" value="F:acetylcholine-gated monoatomic cation-selective channel activity"/>
    <property type="evidence" value="ECO:0007669"/>
    <property type="project" value="InterPro"/>
</dbReference>
<dbReference type="SUPFAM" id="SSF63712">
    <property type="entry name" value="Nicotinic receptor ligand binding domain-like"/>
    <property type="match status" value="1"/>
</dbReference>
<dbReference type="CDD" id="cd19064">
    <property type="entry name" value="LGIC_TM_nAChR"/>
    <property type="match status" value="1"/>
</dbReference>
<feature type="transmembrane region" description="Helical" evidence="19">
    <location>
        <begin position="249"/>
        <end position="272"/>
    </location>
</feature>
<dbReference type="Pfam" id="PF02931">
    <property type="entry name" value="Neur_chan_LBD"/>
    <property type="match status" value="1"/>
</dbReference>
<evidence type="ECO:0000256" key="11">
    <source>
        <dbReference type="ARBA" id="ARBA00023170"/>
    </source>
</evidence>
<dbReference type="PRINTS" id="PR00254">
    <property type="entry name" value="NICOTINICR"/>
</dbReference>
<dbReference type="SUPFAM" id="SSF90112">
    <property type="entry name" value="Neurotransmitter-gated ion-channel transmembrane pore"/>
    <property type="match status" value="1"/>
</dbReference>
<feature type="domain" description="Neurotransmitter-gated ion-channel transmembrane" evidence="21">
    <location>
        <begin position="255"/>
        <end position="514"/>
    </location>
</feature>
<dbReference type="InterPro" id="IPR006202">
    <property type="entry name" value="Neur_chan_lig-bd"/>
</dbReference>
<feature type="signal peptide" evidence="19">
    <location>
        <begin position="1"/>
        <end position="24"/>
    </location>
</feature>
<keyword evidence="23" id="KW-1185">Reference proteome</keyword>
<dbReference type="FunFam" id="2.70.170.10:FF:000012">
    <property type="entry name" value="Nicotinic acetylcholine receptor subunit gamma"/>
    <property type="match status" value="1"/>
</dbReference>
<dbReference type="OMA" id="CVDACNL"/>
<evidence type="ECO:0000313" key="23">
    <source>
        <dbReference type="Proteomes" id="UP000472265"/>
    </source>
</evidence>
<protein>
    <submittedName>
        <fullName evidence="22">Cholinergic receptor, nicotinic, gamma</fullName>
    </submittedName>
</protein>
<keyword evidence="13" id="KW-0628">Postsynaptic cell membrane</keyword>
<dbReference type="GeneTree" id="ENSGT00940000160041"/>
<evidence type="ECO:0000256" key="2">
    <source>
        <dbReference type="ARBA" id="ARBA00022448"/>
    </source>
</evidence>
<evidence type="ECO:0000259" key="21">
    <source>
        <dbReference type="Pfam" id="PF02932"/>
    </source>
</evidence>
<evidence type="ECO:0000256" key="3">
    <source>
        <dbReference type="ARBA" id="ARBA00022475"/>
    </source>
</evidence>
<evidence type="ECO:0000256" key="9">
    <source>
        <dbReference type="ARBA" id="ARBA00023136"/>
    </source>
</evidence>
<dbReference type="PROSITE" id="PS00236">
    <property type="entry name" value="NEUROTR_ION_CHANNEL"/>
    <property type="match status" value="1"/>
</dbReference>
<keyword evidence="9 19" id="KW-0472">Membrane</keyword>
<evidence type="ECO:0000259" key="20">
    <source>
        <dbReference type="Pfam" id="PF02931"/>
    </source>
</evidence>
<organism evidence="22 23">
    <name type="scientific">Sparus aurata</name>
    <name type="common">Gilthead sea bream</name>
    <dbReference type="NCBI Taxonomy" id="8175"/>
    <lineage>
        <taxon>Eukaryota</taxon>
        <taxon>Metazoa</taxon>
        <taxon>Chordata</taxon>
        <taxon>Craniata</taxon>
        <taxon>Vertebrata</taxon>
        <taxon>Euteleostomi</taxon>
        <taxon>Actinopterygii</taxon>
        <taxon>Neopterygii</taxon>
        <taxon>Teleostei</taxon>
        <taxon>Neoteleostei</taxon>
        <taxon>Acanthomorphata</taxon>
        <taxon>Eupercaria</taxon>
        <taxon>Spariformes</taxon>
        <taxon>Sparidae</taxon>
        <taxon>Sparus</taxon>
    </lineage>
</organism>
<name>A0A671WMX3_SPAAU</name>
<comment type="catalytic activity">
    <reaction evidence="18">
        <text>Na(+)(in) = Na(+)(out)</text>
        <dbReference type="Rhea" id="RHEA:34963"/>
        <dbReference type="ChEBI" id="CHEBI:29101"/>
    </reaction>
</comment>
<dbReference type="InterPro" id="IPR006029">
    <property type="entry name" value="Neurotrans-gated_channel_TM"/>
</dbReference>
<evidence type="ECO:0000256" key="5">
    <source>
        <dbReference type="ARBA" id="ARBA00022729"/>
    </source>
</evidence>
<evidence type="ECO:0000313" key="22">
    <source>
        <dbReference type="Ensembl" id="ENSSAUP00010040056.1"/>
    </source>
</evidence>
<feature type="chain" id="PRO_5025715456" evidence="19">
    <location>
        <begin position="25"/>
        <end position="551"/>
    </location>
</feature>
<dbReference type="Gene3D" id="1.20.58.390">
    <property type="entry name" value="Neurotransmitter-gated ion-channel transmembrane domain"/>
    <property type="match status" value="2"/>
</dbReference>
<dbReference type="RefSeq" id="XP_030258782.1">
    <property type="nucleotide sequence ID" value="XM_030402922.1"/>
</dbReference>
<dbReference type="AlphaFoldDB" id="A0A671WMX3"/>
<keyword evidence="14" id="KW-1071">Ligand-gated ion channel</keyword>